<organism evidence="1 2">
    <name type="scientific">Puccinia sorghi</name>
    <dbReference type="NCBI Taxonomy" id="27349"/>
    <lineage>
        <taxon>Eukaryota</taxon>
        <taxon>Fungi</taxon>
        <taxon>Dikarya</taxon>
        <taxon>Basidiomycota</taxon>
        <taxon>Pucciniomycotina</taxon>
        <taxon>Pucciniomycetes</taxon>
        <taxon>Pucciniales</taxon>
        <taxon>Pucciniaceae</taxon>
        <taxon>Puccinia</taxon>
    </lineage>
</organism>
<evidence type="ECO:0000313" key="2">
    <source>
        <dbReference type="Proteomes" id="UP000037035"/>
    </source>
</evidence>
<accession>A0A0L6UPB6</accession>
<comment type="caution">
    <text evidence="1">The sequence shown here is derived from an EMBL/GenBank/DDBJ whole genome shotgun (WGS) entry which is preliminary data.</text>
</comment>
<protein>
    <submittedName>
        <fullName evidence="1">Uncharacterized protein</fullName>
    </submittedName>
</protein>
<name>A0A0L6UPB6_9BASI</name>
<proteinExistence type="predicted"/>
<evidence type="ECO:0000313" key="1">
    <source>
        <dbReference type="EMBL" id="KNZ49695.1"/>
    </source>
</evidence>
<dbReference type="AlphaFoldDB" id="A0A0L6UPB6"/>
<sequence>MSNCLVYWRDMNDQDLEARYNQPPLYHFPFSQILLDGDEWLGESNKTSDDVAEADQATPTKEEINKRVKYYKVKPSAKEAKLLTDV</sequence>
<reference evidence="1 2" key="1">
    <citation type="submission" date="2015-08" db="EMBL/GenBank/DDBJ databases">
        <title>Next Generation Sequencing and Analysis of the Genome of Puccinia sorghi L Schw, the Causal Agent of Maize Common Rust.</title>
        <authorList>
            <person name="Rochi L."/>
            <person name="Burguener G."/>
            <person name="Darino M."/>
            <person name="Turjanski A."/>
            <person name="Kreff E."/>
            <person name="Dieguez M.J."/>
            <person name="Sacco F."/>
        </authorList>
    </citation>
    <scope>NUCLEOTIDE SEQUENCE [LARGE SCALE GENOMIC DNA]</scope>
    <source>
        <strain evidence="1 2">RO10H11247</strain>
    </source>
</reference>
<dbReference type="EMBL" id="LAVV01009990">
    <property type="protein sequence ID" value="KNZ49695.1"/>
    <property type="molecule type" value="Genomic_DNA"/>
</dbReference>
<dbReference type="Proteomes" id="UP000037035">
    <property type="component" value="Unassembled WGS sequence"/>
</dbReference>
<gene>
    <name evidence="1" type="ORF">VP01_4842g2</name>
</gene>
<keyword evidence="2" id="KW-1185">Reference proteome</keyword>
<dbReference type="VEuPathDB" id="FungiDB:VP01_4842g2"/>